<name>J7IXI8_DESMD</name>
<dbReference type="AlphaFoldDB" id="J7IXI8"/>
<sequence>MCLLRLPRVGGVAILLRRNLRPPNQEHLYDAAIHRI</sequence>
<dbReference type="KEGG" id="dmi:Desmer_2965"/>
<keyword evidence="2" id="KW-1185">Reference proteome</keyword>
<reference evidence="2" key="2">
    <citation type="submission" date="2012-08" db="EMBL/GenBank/DDBJ databases">
        <title>Finished genome of Desulfosporosinus meridiei DSM 13257.</title>
        <authorList>
            <person name="Huntemann M."/>
            <person name="Wei C.-L."/>
            <person name="Han J."/>
            <person name="Detter J.C."/>
            <person name="Han C."/>
            <person name="Davenport K."/>
            <person name="Daligault H."/>
            <person name="Erkkila T."/>
            <person name="Gu W."/>
            <person name="Munk A.C.C."/>
            <person name="Teshima H."/>
            <person name="Xu Y."/>
            <person name="Chain P."/>
            <person name="Tapia R."/>
            <person name="Chen A."/>
            <person name="Krypides N."/>
            <person name="Mavromatis K."/>
            <person name="Markowitz V."/>
            <person name="Szeto E."/>
            <person name="Ivanova N."/>
            <person name="Mikhailova N."/>
            <person name="Ovchinnikova G."/>
            <person name="Pagani I."/>
            <person name="Pati A."/>
            <person name="Goodwin L."/>
            <person name="Peters L."/>
            <person name="Pitluck S."/>
            <person name="Woyke T."/>
            <person name="Pester M."/>
            <person name="Spring S."/>
            <person name="Ollivier B."/>
            <person name="Rattei T."/>
            <person name="Klenk H.-P."/>
            <person name="Wagner M."/>
            <person name="Loy A."/>
        </authorList>
    </citation>
    <scope>NUCLEOTIDE SEQUENCE [LARGE SCALE GENOMIC DNA]</scope>
    <source>
        <strain evidence="2">ATCC BAA-275 / DSM 13257 / NCIMB 13706 / S10</strain>
    </source>
</reference>
<dbReference type="EMBL" id="CP003629">
    <property type="protein sequence ID" value="AFQ44854.1"/>
    <property type="molecule type" value="Genomic_DNA"/>
</dbReference>
<dbReference type="Proteomes" id="UP000005262">
    <property type="component" value="Chromosome"/>
</dbReference>
<protein>
    <submittedName>
        <fullName evidence="1">Uncharacterized protein</fullName>
    </submittedName>
</protein>
<accession>J7IXI8</accession>
<evidence type="ECO:0000313" key="1">
    <source>
        <dbReference type="EMBL" id="AFQ44854.1"/>
    </source>
</evidence>
<gene>
    <name evidence="1" type="ordered locus">Desmer_2965</name>
</gene>
<organism evidence="1 2">
    <name type="scientific">Desulfosporosinus meridiei (strain ATCC BAA-275 / DSM 13257 / KCTC 12902 / NCIMB 13706 / S10)</name>
    <dbReference type="NCBI Taxonomy" id="768704"/>
    <lineage>
        <taxon>Bacteria</taxon>
        <taxon>Bacillati</taxon>
        <taxon>Bacillota</taxon>
        <taxon>Clostridia</taxon>
        <taxon>Eubacteriales</taxon>
        <taxon>Desulfitobacteriaceae</taxon>
        <taxon>Desulfosporosinus</taxon>
    </lineage>
</organism>
<evidence type="ECO:0000313" key="2">
    <source>
        <dbReference type="Proteomes" id="UP000005262"/>
    </source>
</evidence>
<reference evidence="1 2" key="1">
    <citation type="journal article" date="2012" name="J. Bacteriol.">
        <title>Complete genome sequences of Desulfosporosinus orientis DSM765T, Desulfosporosinus youngiae DSM17734T, Desulfosporosinus meridiei DSM13257T, and Desulfosporosinus acidiphilus DSM22704T.</title>
        <authorList>
            <person name="Pester M."/>
            <person name="Brambilla E."/>
            <person name="Alazard D."/>
            <person name="Rattei T."/>
            <person name="Weinmaier T."/>
            <person name="Han J."/>
            <person name="Lucas S."/>
            <person name="Lapidus A."/>
            <person name="Cheng J.F."/>
            <person name="Goodwin L."/>
            <person name="Pitluck S."/>
            <person name="Peters L."/>
            <person name="Ovchinnikova G."/>
            <person name="Teshima H."/>
            <person name="Detter J.C."/>
            <person name="Han C.S."/>
            <person name="Tapia R."/>
            <person name="Land M.L."/>
            <person name="Hauser L."/>
            <person name="Kyrpides N.C."/>
            <person name="Ivanova N.N."/>
            <person name="Pagani I."/>
            <person name="Huntmann M."/>
            <person name="Wei C.L."/>
            <person name="Davenport K.W."/>
            <person name="Daligault H."/>
            <person name="Chain P.S."/>
            <person name="Chen A."/>
            <person name="Mavromatis K."/>
            <person name="Markowitz V."/>
            <person name="Szeto E."/>
            <person name="Mikhailova N."/>
            <person name="Pati A."/>
            <person name="Wagner M."/>
            <person name="Woyke T."/>
            <person name="Ollivier B."/>
            <person name="Klenk H.P."/>
            <person name="Spring S."/>
            <person name="Loy A."/>
        </authorList>
    </citation>
    <scope>NUCLEOTIDE SEQUENCE [LARGE SCALE GENOMIC DNA]</scope>
    <source>
        <strain evidence="2">ATCC BAA-275 / DSM 13257 / NCIMB 13706 / S10</strain>
    </source>
</reference>
<dbReference type="HOGENOM" id="CLU_3355810_0_0_9"/>
<proteinExistence type="predicted"/>